<keyword evidence="4" id="KW-1185">Reference proteome</keyword>
<proteinExistence type="inferred from homology"/>
<gene>
    <name evidence="3" type="ORF">FPZ43_17165</name>
</gene>
<name>A0A563U260_9SPHI</name>
<comment type="similarity">
    <text evidence="1">Belongs to the glycosyltransferase 2 family. WaaE/KdtX subfamily.</text>
</comment>
<dbReference type="Gene3D" id="3.90.550.10">
    <property type="entry name" value="Spore Coat Polysaccharide Biosynthesis Protein SpsA, Chain A"/>
    <property type="match status" value="1"/>
</dbReference>
<dbReference type="CDD" id="cd02511">
    <property type="entry name" value="Beta4Glucosyltransferase"/>
    <property type="match status" value="1"/>
</dbReference>
<protein>
    <submittedName>
        <fullName evidence="3">Glycosyltransferase family 2 protein</fullName>
    </submittedName>
</protein>
<sequence>MNQHFSFIILTYNEEVHLPRLLASLDGLNAATYILDSGSDDNTLSIAAAAGAHVASNAFINHPKQWHHALTTFSITTPWVICLDADQVITPELYTKLSAFKSEDFAGINGIYFNRKNFFKGRWIKHGGYYPFYLLKMFRHEVGYSDLNENMDHRFIVPGKTLIWKDGIILEENLKENKISFWIAKHNMYSDLVAVEEVERLAKTRNQTLQARFWGSPDERTAYLKQLWWKLPRYTRPMLYFIYRIIFKLGILDGRTGIIFHFMQGFWFRLVVDIKIDELLKKEKNASRTGQ</sequence>
<comment type="caution">
    <text evidence="3">The sequence shown here is derived from an EMBL/GenBank/DDBJ whole genome shotgun (WGS) entry which is preliminary data.</text>
</comment>
<dbReference type="RefSeq" id="WP_146383172.1">
    <property type="nucleotide sequence ID" value="NZ_VOEJ01000009.1"/>
</dbReference>
<feature type="domain" description="Glycosyltransferase 2-like" evidence="2">
    <location>
        <begin position="6"/>
        <end position="122"/>
    </location>
</feature>
<keyword evidence="3" id="KW-0808">Transferase</keyword>
<evidence type="ECO:0000313" key="3">
    <source>
        <dbReference type="EMBL" id="TWR25201.1"/>
    </source>
</evidence>
<dbReference type="EMBL" id="VOEJ01000009">
    <property type="protein sequence ID" value="TWR25201.1"/>
    <property type="molecule type" value="Genomic_DNA"/>
</dbReference>
<accession>A0A563U260</accession>
<dbReference type="PANTHER" id="PTHR43630:SF2">
    <property type="entry name" value="GLYCOSYLTRANSFERASE"/>
    <property type="match status" value="1"/>
</dbReference>
<dbReference type="InterPro" id="IPR001173">
    <property type="entry name" value="Glyco_trans_2-like"/>
</dbReference>
<dbReference type="GO" id="GO:0016740">
    <property type="term" value="F:transferase activity"/>
    <property type="evidence" value="ECO:0007669"/>
    <property type="project" value="UniProtKB-KW"/>
</dbReference>
<reference evidence="3 4" key="1">
    <citation type="submission" date="2019-07" db="EMBL/GenBank/DDBJ databases">
        <authorList>
            <person name="Kim J."/>
        </authorList>
    </citation>
    <scope>NUCLEOTIDE SEQUENCE [LARGE SCALE GENOMIC DNA]</scope>
    <source>
        <strain evidence="4">dk17</strain>
    </source>
</reference>
<evidence type="ECO:0000313" key="4">
    <source>
        <dbReference type="Proteomes" id="UP000320042"/>
    </source>
</evidence>
<evidence type="ECO:0000256" key="1">
    <source>
        <dbReference type="ARBA" id="ARBA00038494"/>
    </source>
</evidence>
<organism evidence="3 4">
    <name type="scientific">Mucilaginibacter pallidiroseus</name>
    <dbReference type="NCBI Taxonomy" id="2599295"/>
    <lineage>
        <taxon>Bacteria</taxon>
        <taxon>Pseudomonadati</taxon>
        <taxon>Bacteroidota</taxon>
        <taxon>Sphingobacteriia</taxon>
        <taxon>Sphingobacteriales</taxon>
        <taxon>Sphingobacteriaceae</taxon>
        <taxon>Mucilaginibacter</taxon>
    </lineage>
</organism>
<dbReference type="PANTHER" id="PTHR43630">
    <property type="entry name" value="POLY-BETA-1,6-N-ACETYL-D-GLUCOSAMINE SYNTHASE"/>
    <property type="match status" value="1"/>
</dbReference>
<dbReference type="SUPFAM" id="SSF53448">
    <property type="entry name" value="Nucleotide-diphospho-sugar transferases"/>
    <property type="match status" value="1"/>
</dbReference>
<dbReference type="Proteomes" id="UP000320042">
    <property type="component" value="Unassembled WGS sequence"/>
</dbReference>
<dbReference type="OrthoDB" id="9815923at2"/>
<dbReference type="Pfam" id="PF00535">
    <property type="entry name" value="Glycos_transf_2"/>
    <property type="match status" value="1"/>
</dbReference>
<evidence type="ECO:0000259" key="2">
    <source>
        <dbReference type="Pfam" id="PF00535"/>
    </source>
</evidence>
<dbReference type="AlphaFoldDB" id="A0A563U260"/>
<dbReference type="InterPro" id="IPR029044">
    <property type="entry name" value="Nucleotide-diphossugar_trans"/>
</dbReference>